<evidence type="ECO:0000313" key="1">
    <source>
        <dbReference type="EMBL" id="MQL73507.1"/>
    </source>
</evidence>
<gene>
    <name evidence="1" type="ORF">Taro_005858</name>
</gene>
<reference evidence="1" key="1">
    <citation type="submission" date="2017-07" db="EMBL/GenBank/DDBJ databases">
        <title>Taro Niue Genome Assembly and Annotation.</title>
        <authorList>
            <person name="Atibalentja N."/>
            <person name="Keating K."/>
            <person name="Fields C.J."/>
        </authorList>
    </citation>
    <scope>NUCLEOTIDE SEQUENCE</scope>
    <source>
        <strain evidence="1">Niue_2</strain>
        <tissue evidence="1">Leaf</tissue>
    </source>
</reference>
<dbReference type="EMBL" id="NMUH01000170">
    <property type="protein sequence ID" value="MQL73507.1"/>
    <property type="molecule type" value="Genomic_DNA"/>
</dbReference>
<sequence>LAVSSSMGLVGLASWAVFSGFRSAGSLEVPGAGTQLLFHVSRDDTWLFLPNLMEVCAEGCFRIVFDSAGSAGVMFGLSQVVVEAFLCFRYFVVLCSSLVREAHPLLSSGRDSLSQEFVAGRSWWWLVRRASSDPWVAARPSRSLAGVWEIDLLALKKIVEEIFVNLSDKFSTTIFRNNEGCEDMMDHLMKGWKGVGIQFSNGFEGIIRLLSD</sequence>
<comment type="caution">
    <text evidence="1">The sequence shown here is derived from an EMBL/GenBank/DDBJ whole genome shotgun (WGS) entry which is preliminary data.</text>
</comment>
<dbReference type="AlphaFoldDB" id="A0A843TUA4"/>
<accession>A0A843TUA4</accession>
<proteinExistence type="predicted"/>
<dbReference type="Proteomes" id="UP000652761">
    <property type="component" value="Unassembled WGS sequence"/>
</dbReference>
<keyword evidence="2" id="KW-1185">Reference proteome</keyword>
<evidence type="ECO:0000313" key="2">
    <source>
        <dbReference type="Proteomes" id="UP000652761"/>
    </source>
</evidence>
<organism evidence="1 2">
    <name type="scientific">Colocasia esculenta</name>
    <name type="common">Wild taro</name>
    <name type="synonym">Arum esculentum</name>
    <dbReference type="NCBI Taxonomy" id="4460"/>
    <lineage>
        <taxon>Eukaryota</taxon>
        <taxon>Viridiplantae</taxon>
        <taxon>Streptophyta</taxon>
        <taxon>Embryophyta</taxon>
        <taxon>Tracheophyta</taxon>
        <taxon>Spermatophyta</taxon>
        <taxon>Magnoliopsida</taxon>
        <taxon>Liliopsida</taxon>
        <taxon>Araceae</taxon>
        <taxon>Aroideae</taxon>
        <taxon>Colocasieae</taxon>
        <taxon>Colocasia</taxon>
    </lineage>
</organism>
<feature type="non-terminal residue" evidence="1">
    <location>
        <position position="1"/>
    </location>
</feature>
<name>A0A843TUA4_COLES</name>
<protein>
    <submittedName>
        <fullName evidence="1">Uncharacterized protein</fullName>
    </submittedName>
</protein>